<gene>
    <name evidence="2" type="ORF">QTG54_003699</name>
</gene>
<comment type="caution">
    <text evidence="2">The sequence shown here is derived from an EMBL/GenBank/DDBJ whole genome shotgun (WGS) entry which is preliminary data.</text>
</comment>
<feature type="compositionally biased region" description="Basic residues" evidence="1">
    <location>
        <begin position="214"/>
        <end position="223"/>
    </location>
</feature>
<organism evidence="2 3">
    <name type="scientific">Skeletonema marinoi</name>
    <dbReference type="NCBI Taxonomy" id="267567"/>
    <lineage>
        <taxon>Eukaryota</taxon>
        <taxon>Sar</taxon>
        <taxon>Stramenopiles</taxon>
        <taxon>Ochrophyta</taxon>
        <taxon>Bacillariophyta</taxon>
        <taxon>Coscinodiscophyceae</taxon>
        <taxon>Thalassiosirophycidae</taxon>
        <taxon>Thalassiosirales</taxon>
        <taxon>Skeletonemataceae</taxon>
        <taxon>Skeletonema</taxon>
        <taxon>Skeletonema marinoi-dohrnii complex</taxon>
    </lineage>
</organism>
<keyword evidence="3" id="KW-1185">Reference proteome</keyword>
<evidence type="ECO:0000313" key="3">
    <source>
        <dbReference type="Proteomes" id="UP001224775"/>
    </source>
</evidence>
<protein>
    <submittedName>
        <fullName evidence="2">Uncharacterized protein</fullName>
    </submittedName>
</protein>
<accession>A0AAD8YIM3</accession>
<feature type="compositionally biased region" description="Acidic residues" evidence="1">
    <location>
        <begin position="199"/>
        <end position="208"/>
    </location>
</feature>
<feature type="compositionally biased region" description="Polar residues" evidence="1">
    <location>
        <begin position="139"/>
        <end position="150"/>
    </location>
</feature>
<proteinExistence type="predicted"/>
<dbReference type="AlphaFoldDB" id="A0AAD8YIM3"/>
<dbReference type="Proteomes" id="UP001224775">
    <property type="component" value="Unassembled WGS sequence"/>
</dbReference>
<name>A0AAD8YIM3_9STRA</name>
<feature type="compositionally biased region" description="Low complexity" evidence="1">
    <location>
        <begin position="107"/>
        <end position="118"/>
    </location>
</feature>
<sequence length="829" mass="92230">MPRIHGGNNQHRGSSHSRRAASSSSASADKQRRSRSGATTINIGDKIMDIDDFEDFSYDDEASPTELHSFATDDAKQQRRRTKQQKFTLEDTSSEDDEEELPEASYKTSSRLSSTTRKLTSKKKKSTKVSSIDPKRLTPTVSSPKITLSSIAKKESSVRPPPKNNNKDASSKRGSSKKGPIGKPIKSVSRGKKSNNNDENYDNDAEQLDEGRQRATRSRRKKGVTAAADNTSSVKKQQQNVTFANNTKKNGDDVFENGTLLMDGEDNDEGVDTTPDTTPINKDHSSKILQVLPLRAIAIDNRTLPTFTADSTSRKSFFEQLPDFLEGMMQKGVLQPHLPRRNNDAHVEGTSIIASLVHGTTSSRISGKGIGARVEQSVVPRASFLLEEASGGRASTSERNEWLSEFLSPINHGLESAVRNDADVEAGFGAQDSWKYFGDLVEAIEDKLSNATVNTKHSSRPKHPCSITLFTTDTTFFAESDSASHAQGLENFWKRISPAFQSSTIAAVSIVIVGTKCDDIGDPTQVSSDDFRRSIQCINEIRRHINELSQSMNSSSEWVFDEWNGKPLVNLQLEYIEGTNISFQTLQQKYVQGSFYETYPNAHGRLSFDLPETIDGIMCSISLDLQYSALPHSIDSNETLSLVRDMKRISALPSSNVEVIQSIPLSSVDSAMIYGVPMTARAGIDDDLSRYNEMKMLVRQMWKYLSSNDIGLVLRMRFEGANGHDDARSYSREEYFLLVCEQAVEKPCVPNNDSRYDRSEALGVTAATKHKSSCHGMLFRYASKGQMLRFVNEDEMDEDENSTEELQYQDYLERSIEMLATTGFNPLLL</sequence>
<feature type="compositionally biased region" description="Acidic residues" evidence="1">
    <location>
        <begin position="92"/>
        <end position="102"/>
    </location>
</feature>
<feature type="compositionally biased region" description="Acidic residues" evidence="1">
    <location>
        <begin position="50"/>
        <end position="63"/>
    </location>
</feature>
<feature type="compositionally biased region" description="Polar residues" evidence="1">
    <location>
        <begin position="228"/>
        <end position="248"/>
    </location>
</feature>
<dbReference type="EMBL" id="JATAAI010000005">
    <property type="protein sequence ID" value="KAK1745775.1"/>
    <property type="molecule type" value="Genomic_DNA"/>
</dbReference>
<evidence type="ECO:0000256" key="1">
    <source>
        <dbReference type="SAM" id="MobiDB-lite"/>
    </source>
</evidence>
<evidence type="ECO:0000313" key="2">
    <source>
        <dbReference type="EMBL" id="KAK1745775.1"/>
    </source>
</evidence>
<reference evidence="2" key="1">
    <citation type="submission" date="2023-06" db="EMBL/GenBank/DDBJ databases">
        <title>Survivors Of The Sea: Transcriptome response of Skeletonema marinoi to long-term dormancy.</title>
        <authorList>
            <person name="Pinder M.I.M."/>
            <person name="Kourtchenko O."/>
            <person name="Robertson E.K."/>
            <person name="Larsson T."/>
            <person name="Maumus F."/>
            <person name="Osuna-Cruz C.M."/>
            <person name="Vancaester E."/>
            <person name="Stenow R."/>
            <person name="Vandepoele K."/>
            <person name="Ploug H."/>
            <person name="Bruchert V."/>
            <person name="Godhe A."/>
            <person name="Topel M."/>
        </authorList>
    </citation>
    <scope>NUCLEOTIDE SEQUENCE</scope>
    <source>
        <strain evidence="2">R05AC</strain>
    </source>
</reference>
<feature type="region of interest" description="Disordered" evidence="1">
    <location>
        <begin position="1"/>
        <end position="269"/>
    </location>
</feature>